<dbReference type="Pfam" id="PF02518">
    <property type="entry name" value="HATPase_c"/>
    <property type="match status" value="1"/>
</dbReference>
<feature type="domain" description="PAC" evidence="14">
    <location>
        <begin position="570"/>
        <end position="622"/>
    </location>
</feature>
<dbReference type="Pfam" id="PF00512">
    <property type="entry name" value="HisKA"/>
    <property type="match status" value="1"/>
</dbReference>
<dbReference type="SUPFAM" id="SSF55785">
    <property type="entry name" value="PYP-like sensor domain (PAS domain)"/>
    <property type="match status" value="5"/>
</dbReference>
<dbReference type="GO" id="GO:0005524">
    <property type="term" value="F:ATP binding"/>
    <property type="evidence" value="ECO:0007669"/>
    <property type="project" value="UniProtKB-KW"/>
</dbReference>
<dbReference type="InterPro" id="IPR000014">
    <property type="entry name" value="PAS"/>
</dbReference>
<evidence type="ECO:0000259" key="13">
    <source>
        <dbReference type="PROSITE" id="PS50112"/>
    </source>
</evidence>
<dbReference type="NCBIfam" id="TIGR00229">
    <property type="entry name" value="sensory_box"/>
    <property type="match status" value="1"/>
</dbReference>
<dbReference type="GO" id="GO:0006355">
    <property type="term" value="P:regulation of DNA-templated transcription"/>
    <property type="evidence" value="ECO:0007669"/>
    <property type="project" value="InterPro"/>
</dbReference>
<dbReference type="AlphaFoldDB" id="A0A2W7S6H2"/>
<proteinExistence type="predicted"/>
<evidence type="ECO:0000259" key="14">
    <source>
        <dbReference type="PROSITE" id="PS50113"/>
    </source>
</evidence>
<keyword evidence="16" id="KW-1185">Reference proteome</keyword>
<dbReference type="OrthoDB" id="9766459at2"/>
<feature type="domain" description="PAC" evidence="14">
    <location>
        <begin position="74"/>
        <end position="126"/>
    </location>
</feature>
<dbReference type="Gene3D" id="1.10.287.130">
    <property type="match status" value="1"/>
</dbReference>
<dbReference type="PANTHER" id="PTHR43304">
    <property type="entry name" value="PHYTOCHROME-LIKE PROTEIN CPH1"/>
    <property type="match status" value="1"/>
</dbReference>
<keyword evidence="9" id="KW-0067">ATP-binding</keyword>
<dbReference type="CDD" id="cd00130">
    <property type="entry name" value="PAS"/>
    <property type="match status" value="3"/>
</dbReference>
<dbReference type="RefSeq" id="WP_111294896.1">
    <property type="nucleotide sequence ID" value="NZ_QKZV01000004.1"/>
</dbReference>
<accession>A0A2W7S6H2</accession>
<evidence type="ECO:0000256" key="4">
    <source>
        <dbReference type="ARBA" id="ARBA00022475"/>
    </source>
</evidence>
<feature type="domain" description="PAC" evidence="14">
    <location>
        <begin position="442"/>
        <end position="494"/>
    </location>
</feature>
<dbReference type="InterPro" id="IPR052162">
    <property type="entry name" value="Sensor_kinase/Photoreceptor"/>
</dbReference>
<evidence type="ECO:0000256" key="11">
    <source>
        <dbReference type="ARBA" id="ARBA00023136"/>
    </source>
</evidence>
<dbReference type="InterPro" id="IPR035965">
    <property type="entry name" value="PAS-like_dom_sf"/>
</dbReference>
<keyword evidence="4" id="KW-1003">Cell membrane</keyword>
<dbReference type="InterPro" id="IPR001610">
    <property type="entry name" value="PAC"/>
</dbReference>
<dbReference type="SMART" id="SM00388">
    <property type="entry name" value="HisKA"/>
    <property type="match status" value="1"/>
</dbReference>
<feature type="domain" description="PAS" evidence="13">
    <location>
        <begin position="247"/>
        <end position="321"/>
    </location>
</feature>
<dbReference type="Gene3D" id="3.30.565.10">
    <property type="entry name" value="Histidine kinase-like ATPase, C-terminal domain"/>
    <property type="match status" value="1"/>
</dbReference>
<dbReference type="Pfam" id="PF13426">
    <property type="entry name" value="PAS_9"/>
    <property type="match status" value="1"/>
</dbReference>
<comment type="subcellular location">
    <subcellularLocation>
        <location evidence="2">Cell membrane</location>
    </subcellularLocation>
</comment>
<feature type="domain" description="PAS" evidence="13">
    <location>
        <begin position="26"/>
        <end position="71"/>
    </location>
</feature>
<evidence type="ECO:0000256" key="9">
    <source>
        <dbReference type="ARBA" id="ARBA00022840"/>
    </source>
</evidence>
<dbReference type="GO" id="GO:0000155">
    <property type="term" value="F:phosphorelay sensor kinase activity"/>
    <property type="evidence" value="ECO:0007669"/>
    <property type="project" value="InterPro"/>
</dbReference>
<evidence type="ECO:0000256" key="5">
    <source>
        <dbReference type="ARBA" id="ARBA00022553"/>
    </source>
</evidence>
<name>A0A2W7S6H2_9BACT</name>
<dbReference type="GO" id="GO:0005886">
    <property type="term" value="C:plasma membrane"/>
    <property type="evidence" value="ECO:0007669"/>
    <property type="project" value="UniProtKB-SubCell"/>
</dbReference>
<dbReference type="FunFam" id="3.30.565.10:FF:000023">
    <property type="entry name" value="PAS domain-containing sensor histidine kinase"/>
    <property type="match status" value="1"/>
</dbReference>
<dbReference type="Gene3D" id="2.10.70.100">
    <property type="match status" value="1"/>
</dbReference>
<dbReference type="Proteomes" id="UP000249720">
    <property type="component" value="Unassembled WGS sequence"/>
</dbReference>
<evidence type="ECO:0000313" key="16">
    <source>
        <dbReference type="Proteomes" id="UP000249720"/>
    </source>
</evidence>
<reference evidence="15 16" key="1">
    <citation type="submission" date="2018-06" db="EMBL/GenBank/DDBJ databases">
        <title>Genomic Encyclopedia of Archaeal and Bacterial Type Strains, Phase II (KMG-II): from individual species to whole genera.</title>
        <authorList>
            <person name="Goeker M."/>
        </authorList>
    </citation>
    <scope>NUCLEOTIDE SEQUENCE [LARGE SCALE GENOMIC DNA]</scope>
    <source>
        <strain evidence="15 16">DSM 23241</strain>
    </source>
</reference>
<dbReference type="InterPro" id="IPR003661">
    <property type="entry name" value="HisK_dim/P_dom"/>
</dbReference>
<dbReference type="Gene3D" id="3.30.450.20">
    <property type="entry name" value="PAS domain"/>
    <property type="match status" value="5"/>
</dbReference>
<organism evidence="15 16">
    <name type="scientific">Hydrotalea sandarakina</name>
    <dbReference type="NCBI Taxonomy" id="1004304"/>
    <lineage>
        <taxon>Bacteria</taxon>
        <taxon>Pseudomonadati</taxon>
        <taxon>Bacteroidota</taxon>
        <taxon>Chitinophagia</taxon>
        <taxon>Chitinophagales</taxon>
        <taxon>Chitinophagaceae</taxon>
        <taxon>Hydrotalea</taxon>
    </lineage>
</organism>
<dbReference type="InterPro" id="IPR004358">
    <property type="entry name" value="Sig_transdc_His_kin-like_C"/>
</dbReference>
<evidence type="ECO:0000256" key="1">
    <source>
        <dbReference type="ARBA" id="ARBA00000085"/>
    </source>
</evidence>
<keyword evidence="5" id="KW-0597">Phosphoprotein</keyword>
<evidence type="ECO:0000256" key="8">
    <source>
        <dbReference type="ARBA" id="ARBA00022777"/>
    </source>
</evidence>
<sequence>MLLNEAEQLLRFGTWQYIIASQEFVWSDGLYALLGYEPNELILNIDNILNIIHPDDRAAALALFQTTLNNKQPYSTHTRYIHKNGQIIYVQSTGKLVYDEAGNLIQVLGIVQDITEQRKLQTLLDESNELAQIGSFEIDVINNKVYWSPITKKIREVSPDFEPDLHTGISYFNGEKNQSVIAQRVYNCIEKGTPWDEELEIITHKGNYKWVRTIGRGEFENGKCIRVYGSFQDIDARKRTELELLKLYEERNTILESIGDGFFAVNKKWEVTYWNRMAEQLLQVKKENIIGKNLWTVFENYQHSDSWKYYHQAMDEKVSLHFKDFYHELQEWFDISVYPTPIGLSVYFRNITQEIISQQAIAESKERYDLLAKATNDCIWDWDLKKNTVTRPGKILEQLLGYEKLKPEEVDPFWATHVHPDDWKRISDDRAELYKNPNANFWEDEYRLIKPDGTYAIIYDRGYIIRDKNGNAIRIIGASCDVTREKQHTNEIKRIQQNLHALINATEDFIWSVDVHLNLIAANTAFLKFIENVTGSPLNEGEYILKDAFNSNQLEKWEMYYHRALMGESFSLEESFIDSEGNVSHNLVTLNPIKSSSGEITGVACYAKNITDVKKVGIQLQLLNDDLKKQTAALAASNAELEQFAYVASHDLQEPLRMVTSFLTQLEKKYSKQLDEQAKIYIHFAVDGATRMRQIILDLLAYSRVGRIHDKAENIAIKDVIEEIKLLYQQQIQQKQANIQYNSLPELFLPKAPVRQVFLNLIQNALKYSKINQPPIIQINATRQNNEWQFSVQDNGIGIDQEYFQQIFVIFQRLHSKDEYGGSGIGLAITKKIIENFGGKIWVTSQPDVGSTFYFTLPDSVIEF</sequence>
<dbReference type="PRINTS" id="PR00344">
    <property type="entry name" value="BCTRLSENSOR"/>
</dbReference>
<keyword evidence="6" id="KW-0808">Transferase</keyword>
<dbReference type="InterPro" id="IPR013767">
    <property type="entry name" value="PAS_fold"/>
</dbReference>
<dbReference type="PANTHER" id="PTHR43304:SF1">
    <property type="entry name" value="PAC DOMAIN-CONTAINING PROTEIN"/>
    <property type="match status" value="1"/>
</dbReference>
<dbReference type="SMART" id="SM00086">
    <property type="entry name" value="PAC"/>
    <property type="match status" value="4"/>
</dbReference>
<comment type="caution">
    <text evidence="15">The sequence shown here is derived from an EMBL/GenBank/DDBJ whole genome shotgun (WGS) entry which is preliminary data.</text>
</comment>
<dbReference type="InterPro" id="IPR013655">
    <property type="entry name" value="PAS_fold_3"/>
</dbReference>
<gene>
    <name evidence="15" type="ORF">LX80_01531</name>
</gene>
<evidence type="ECO:0000256" key="3">
    <source>
        <dbReference type="ARBA" id="ARBA00012438"/>
    </source>
</evidence>
<evidence type="ECO:0000256" key="7">
    <source>
        <dbReference type="ARBA" id="ARBA00022741"/>
    </source>
</evidence>
<evidence type="ECO:0000259" key="12">
    <source>
        <dbReference type="PROSITE" id="PS50109"/>
    </source>
</evidence>
<evidence type="ECO:0000256" key="2">
    <source>
        <dbReference type="ARBA" id="ARBA00004236"/>
    </source>
</evidence>
<feature type="domain" description="Histidine kinase" evidence="12">
    <location>
        <begin position="647"/>
        <end position="861"/>
    </location>
</feature>
<keyword evidence="11" id="KW-0472">Membrane</keyword>
<dbReference type="InterPro" id="IPR036097">
    <property type="entry name" value="HisK_dim/P_sf"/>
</dbReference>
<keyword evidence="10" id="KW-0902">Two-component regulatory system</keyword>
<dbReference type="SUPFAM" id="SSF47384">
    <property type="entry name" value="Homodimeric domain of signal transducing histidine kinase"/>
    <property type="match status" value="1"/>
</dbReference>
<dbReference type="InterPro" id="IPR003594">
    <property type="entry name" value="HATPase_dom"/>
</dbReference>
<dbReference type="InterPro" id="IPR036890">
    <property type="entry name" value="HATPase_C_sf"/>
</dbReference>
<dbReference type="SMART" id="SM00091">
    <property type="entry name" value="PAS"/>
    <property type="match status" value="4"/>
</dbReference>
<dbReference type="PROSITE" id="PS50112">
    <property type="entry name" value="PAS"/>
    <property type="match status" value="2"/>
</dbReference>
<dbReference type="InterPro" id="IPR005467">
    <property type="entry name" value="His_kinase_dom"/>
</dbReference>
<evidence type="ECO:0000256" key="10">
    <source>
        <dbReference type="ARBA" id="ARBA00023012"/>
    </source>
</evidence>
<dbReference type="Pfam" id="PF00989">
    <property type="entry name" value="PAS"/>
    <property type="match status" value="1"/>
</dbReference>
<keyword evidence="7" id="KW-0547">Nucleotide-binding</keyword>
<dbReference type="PROSITE" id="PS50109">
    <property type="entry name" value="HIS_KIN"/>
    <property type="match status" value="1"/>
</dbReference>
<dbReference type="SMART" id="SM00387">
    <property type="entry name" value="HATPase_c"/>
    <property type="match status" value="1"/>
</dbReference>
<evidence type="ECO:0000313" key="15">
    <source>
        <dbReference type="EMBL" id="PZX62837.1"/>
    </source>
</evidence>
<dbReference type="InterPro" id="IPR000700">
    <property type="entry name" value="PAS-assoc_C"/>
</dbReference>
<protein>
    <recommendedName>
        <fullName evidence="3">histidine kinase</fullName>
        <ecNumber evidence="3">2.7.13.3</ecNumber>
    </recommendedName>
</protein>
<keyword evidence="8" id="KW-0418">Kinase</keyword>
<dbReference type="CDD" id="cd00082">
    <property type="entry name" value="HisKA"/>
    <property type="match status" value="1"/>
</dbReference>
<dbReference type="EMBL" id="QKZV01000004">
    <property type="protein sequence ID" value="PZX62837.1"/>
    <property type="molecule type" value="Genomic_DNA"/>
</dbReference>
<dbReference type="EC" id="2.7.13.3" evidence="3"/>
<dbReference type="SUPFAM" id="SSF55874">
    <property type="entry name" value="ATPase domain of HSP90 chaperone/DNA topoisomerase II/histidine kinase"/>
    <property type="match status" value="1"/>
</dbReference>
<evidence type="ECO:0000256" key="6">
    <source>
        <dbReference type="ARBA" id="ARBA00022679"/>
    </source>
</evidence>
<dbReference type="PROSITE" id="PS50113">
    <property type="entry name" value="PAC"/>
    <property type="match status" value="3"/>
</dbReference>
<comment type="catalytic activity">
    <reaction evidence="1">
        <text>ATP + protein L-histidine = ADP + protein N-phospho-L-histidine.</text>
        <dbReference type="EC" id="2.7.13.3"/>
    </reaction>
</comment>
<dbReference type="Pfam" id="PF08447">
    <property type="entry name" value="PAS_3"/>
    <property type="match status" value="3"/>
</dbReference>